<proteinExistence type="inferred from homology"/>
<dbReference type="EMBL" id="JBEHCU010012120">
    <property type="protein sequence ID" value="KAL1375877.1"/>
    <property type="molecule type" value="Genomic_DNA"/>
</dbReference>
<name>A0ABD1CHK9_CULPP</name>
<evidence type="ECO:0000256" key="5">
    <source>
        <dbReference type="ARBA" id="ARBA00023274"/>
    </source>
</evidence>
<comment type="subcellular location">
    <subcellularLocation>
        <location evidence="1">Mitochondrion</location>
    </subcellularLocation>
</comment>
<evidence type="ECO:0000256" key="4">
    <source>
        <dbReference type="ARBA" id="ARBA00023128"/>
    </source>
</evidence>
<evidence type="ECO:0000256" key="3">
    <source>
        <dbReference type="ARBA" id="ARBA00022980"/>
    </source>
</evidence>
<keyword evidence="9" id="KW-1185">Reference proteome</keyword>
<dbReference type="PANTHER" id="PTHR31542">
    <property type="entry name" value="39A RIBOSOMAL PROTEIN L50, MITOCHONDRIAL"/>
    <property type="match status" value="1"/>
</dbReference>
<dbReference type="Proteomes" id="UP001562425">
    <property type="component" value="Unassembled WGS sequence"/>
</dbReference>
<comment type="similarity">
    <text evidence="2">Belongs to the mitochondrion-specific ribosomal protein mL50 family.</text>
</comment>
<evidence type="ECO:0000256" key="2">
    <source>
        <dbReference type="ARBA" id="ARBA00008860"/>
    </source>
</evidence>
<evidence type="ECO:0000313" key="9">
    <source>
        <dbReference type="Proteomes" id="UP001562425"/>
    </source>
</evidence>
<organism evidence="8 9">
    <name type="scientific">Culex pipiens pipiens</name>
    <name type="common">Northern house mosquito</name>
    <dbReference type="NCBI Taxonomy" id="38569"/>
    <lineage>
        <taxon>Eukaryota</taxon>
        <taxon>Metazoa</taxon>
        <taxon>Ecdysozoa</taxon>
        <taxon>Arthropoda</taxon>
        <taxon>Hexapoda</taxon>
        <taxon>Insecta</taxon>
        <taxon>Pterygota</taxon>
        <taxon>Neoptera</taxon>
        <taxon>Endopterygota</taxon>
        <taxon>Diptera</taxon>
        <taxon>Nematocera</taxon>
        <taxon>Culicoidea</taxon>
        <taxon>Culicidae</taxon>
        <taxon>Culicinae</taxon>
        <taxon>Culicini</taxon>
        <taxon>Culex</taxon>
        <taxon>Culex</taxon>
    </lineage>
</organism>
<gene>
    <name evidence="8" type="ORF">pipiens_017228</name>
</gene>
<evidence type="ECO:0000256" key="6">
    <source>
        <dbReference type="ARBA" id="ARBA00035183"/>
    </source>
</evidence>
<dbReference type="PANTHER" id="PTHR31542:SF1">
    <property type="entry name" value="LARGE RIBOSOMAL SUBUNIT PROTEIN ML50"/>
    <property type="match status" value="1"/>
</dbReference>
<evidence type="ECO:0000256" key="1">
    <source>
        <dbReference type="ARBA" id="ARBA00004173"/>
    </source>
</evidence>
<sequence length="230" mass="25810">MAAFIRNQICSSAIQQITIKTDAFTTVVRHYASANRVKPFKKVTISDRARNEAKAAQMRDHPEDDGAVIVAGKRLESVRQSLASRGYLRSSKQYAPPEDVLAKIRELAKSANISDSNKKFADNQQKFDFLAACFTTFKHSVPNSSLHDIECVEDALAFYQTPVSTITPLESLKSVDLPENLHIQHEYVRFHPETDTMFGGKSAFPKSSTVVTGLKYKDKYRGHEAKKSWP</sequence>
<reference evidence="8 9" key="1">
    <citation type="submission" date="2024-05" db="EMBL/GenBank/DDBJ databases">
        <title>Culex pipiens pipiens assembly and annotation.</title>
        <authorList>
            <person name="Alout H."/>
            <person name="Durand T."/>
        </authorList>
    </citation>
    <scope>NUCLEOTIDE SEQUENCE [LARGE SCALE GENOMIC DNA]</scope>
    <source>
        <strain evidence="8">HA-2024</strain>
        <tissue evidence="8">Whole body</tissue>
    </source>
</reference>
<comment type="caution">
    <text evidence="8">The sequence shown here is derived from an EMBL/GenBank/DDBJ whole genome shotgun (WGS) entry which is preliminary data.</text>
</comment>
<dbReference type="AlphaFoldDB" id="A0ABD1CHK9"/>
<keyword evidence="4" id="KW-0496">Mitochondrion</keyword>
<evidence type="ECO:0000256" key="7">
    <source>
        <dbReference type="ARBA" id="ARBA00035398"/>
    </source>
</evidence>
<evidence type="ECO:0000313" key="8">
    <source>
        <dbReference type="EMBL" id="KAL1375877.1"/>
    </source>
</evidence>
<dbReference type="InterPro" id="IPR018305">
    <property type="entry name" value="Ribosomal_m50"/>
</dbReference>
<keyword evidence="5" id="KW-0687">Ribonucleoprotein</keyword>
<keyword evidence="3" id="KW-0689">Ribosomal protein</keyword>
<accession>A0ABD1CHK9</accession>
<protein>
    <recommendedName>
        <fullName evidence="6">Large ribosomal subunit protein mL50</fullName>
    </recommendedName>
    <alternativeName>
        <fullName evidence="7">39S ribosomal protein L50, mitochondrial</fullName>
    </alternativeName>
</protein>
<dbReference type="GO" id="GO:0005739">
    <property type="term" value="C:mitochondrion"/>
    <property type="evidence" value="ECO:0007669"/>
    <property type="project" value="UniProtKB-SubCell"/>
</dbReference>
<dbReference type="GO" id="GO:1990904">
    <property type="term" value="C:ribonucleoprotein complex"/>
    <property type="evidence" value="ECO:0007669"/>
    <property type="project" value="UniProtKB-KW"/>
</dbReference>
<dbReference type="GO" id="GO:0005840">
    <property type="term" value="C:ribosome"/>
    <property type="evidence" value="ECO:0007669"/>
    <property type="project" value="UniProtKB-KW"/>
</dbReference>